<evidence type="ECO:0000256" key="1">
    <source>
        <dbReference type="SAM" id="SignalP"/>
    </source>
</evidence>
<keyword evidence="3" id="KW-1185">Reference proteome</keyword>
<dbReference type="PIRSF" id="PIRSF031679">
    <property type="entry name" value="Mtase_Alr7345_prd"/>
    <property type="match status" value="1"/>
</dbReference>
<protein>
    <submittedName>
        <fullName evidence="2">Class I SAM-dependent methyltransferase</fullName>
    </submittedName>
</protein>
<dbReference type="GO" id="GO:0032259">
    <property type="term" value="P:methylation"/>
    <property type="evidence" value="ECO:0007669"/>
    <property type="project" value="UniProtKB-KW"/>
</dbReference>
<keyword evidence="2" id="KW-0489">Methyltransferase</keyword>
<dbReference type="InterPro" id="IPR016980">
    <property type="entry name" value="S-AdoMet-dep_MeTrfase_Alr7345"/>
</dbReference>
<evidence type="ECO:0000313" key="2">
    <source>
        <dbReference type="EMBL" id="GMM61529.1"/>
    </source>
</evidence>
<dbReference type="EMBL" id="BTFW01000001">
    <property type="protein sequence ID" value="GMM61529.1"/>
    <property type="molecule type" value="Genomic_DNA"/>
</dbReference>
<evidence type="ECO:0000313" key="3">
    <source>
        <dbReference type="Proteomes" id="UP001187221"/>
    </source>
</evidence>
<organism evidence="2 3">
    <name type="scientific">Novosphingobium pituita</name>
    <dbReference type="NCBI Taxonomy" id="3056842"/>
    <lineage>
        <taxon>Bacteria</taxon>
        <taxon>Pseudomonadati</taxon>
        <taxon>Pseudomonadota</taxon>
        <taxon>Alphaproteobacteria</taxon>
        <taxon>Sphingomonadales</taxon>
        <taxon>Sphingomonadaceae</taxon>
        <taxon>Novosphingobium</taxon>
    </lineage>
</organism>
<comment type="caution">
    <text evidence="2">The sequence shown here is derived from an EMBL/GenBank/DDBJ whole genome shotgun (WGS) entry which is preliminary data.</text>
</comment>
<gene>
    <name evidence="2" type="ORF">NUTIK01_23060</name>
</gene>
<feature type="chain" id="PRO_5046145799" evidence="1">
    <location>
        <begin position="23"/>
        <end position="255"/>
    </location>
</feature>
<dbReference type="RefSeq" id="WP_317975206.1">
    <property type="nucleotide sequence ID" value="NZ_BTFW01000001.1"/>
</dbReference>
<proteinExistence type="predicted"/>
<dbReference type="InterPro" id="IPR029063">
    <property type="entry name" value="SAM-dependent_MTases_sf"/>
</dbReference>
<reference evidence="2 3" key="1">
    <citation type="submission" date="2023-06" db="EMBL/GenBank/DDBJ databases">
        <title>Draft genome sequence of Novosphingobium sp. strain IK01.</title>
        <authorList>
            <person name="Hatamoto M."/>
            <person name="Ikarashi T."/>
            <person name="Yamaguchi T."/>
        </authorList>
    </citation>
    <scope>NUCLEOTIDE SEQUENCE [LARGE SCALE GENOMIC DNA]</scope>
    <source>
        <strain evidence="2 3">IK01</strain>
    </source>
</reference>
<dbReference type="GO" id="GO:0008168">
    <property type="term" value="F:methyltransferase activity"/>
    <property type="evidence" value="ECO:0007669"/>
    <property type="project" value="UniProtKB-KW"/>
</dbReference>
<sequence>MPGAVSAAVCALALVAGPPAFAAAAAPSPAAAIARALADPARSEASRKLDESRDPAHVLAFAGFAPGQVVADWGAGGGYYSELIADLVGPRGAVYALSDPAYLKPGTLDVVAKAHANVRPLVAPEAAMALPPASLDAIFAHLEFHDLYAPATRGGTEPARPVAQVLANWFAALRPGGMVVIVDHVGLPGNPAVVGSTVHRIDPAQVKADMAAAGFVLDGESDILRRSNDDHTAVVFAPGLRGKTDRFVLRFRRPG</sequence>
<name>A0ABQ6PAT0_9SPHN</name>
<dbReference type="Proteomes" id="UP001187221">
    <property type="component" value="Unassembled WGS sequence"/>
</dbReference>
<keyword evidence="2" id="KW-0808">Transferase</keyword>
<feature type="signal peptide" evidence="1">
    <location>
        <begin position="1"/>
        <end position="22"/>
    </location>
</feature>
<dbReference type="SUPFAM" id="SSF53335">
    <property type="entry name" value="S-adenosyl-L-methionine-dependent methyltransferases"/>
    <property type="match status" value="1"/>
</dbReference>
<keyword evidence="1" id="KW-0732">Signal</keyword>
<dbReference type="Gene3D" id="3.40.50.150">
    <property type="entry name" value="Vaccinia Virus protein VP39"/>
    <property type="match status" value="1"/>
</dbReference>
<accession>A0ABQ6PAT0</accession>